<evidence type="ECO:0000256" key="1">
    <source>
        <dbReference type="ARBA" id="ARBA00022723"/>
    </source>
</evidence>
<evidence type="ECO:0000313" key="8">
    <source>
        <dbReference type="EMBL" id="MED6105882.1"/>
    </source>
</evidence>
<keyword evidence="6" id="KW-1133">Transmembrane helix</keyword>
<dbReference type="Pfam" id="PF06839">
    <property type="entry name" value="Zn_ribbon_GRF"/>
    <property type="match status" value="1"/>
</dbReference>
<protein>
    <recommendedName>
        <fullName evidence="7">GRF-type domain-containing protein</fullName>
    </recommendedName>
</protein>
<feature type="domain" description="GRF-type" evidence="7">
    <location>
        <begin position="45"/>
        <end position="88"/>
    </location>
</feature>
<comment type="caution">
    <text evidence="8">The sequence shown here is derived from an EMBL/GenBank/DDBJ whole genome shotgun (WGS) entry which is preliminary data.</text>
</comment>
<reference evidence="8 9" key="1">
    <citation type="journal article" date="2023" name="Plants (Basel)">
        <title>Bridging the Gap: Combining Genomics and Transcriptomics Approaches to Understand Stylosanthes scabra, an Orphan Legume from the Brazilian Caatinga.</title>
        <authorList>
            <person name="Ferreira-Neto J.R.C."/>
            <person name="da Silva M.D."/>
            <person name="Binneck E."/>
            <person name="de Melo N.F."/>
            <person name="da Silva R.H."/>
            <person name="de Melo A.L.T.M."/>
            <person name="Pandolfi V."/>
            <person name="Bustamante F.O."/>
            <person name="Brasileiro-Vidal A.C."/>
            <person name="Benko-Iseppon A.M."/>
        </authorList>
    </citation>
    <scope>NUCLEOTIDE SEQUENCE [LARGE SCALE GENOMIC DNA]</scope>
    <source>
        <tissue evidence="8">Leaves</tissue>
    </source>
</reference>
<accession>A0ABU6Q2X2</accession>
<gene>
    <name evidence="8" type="ORF">PIB30_000010</name>
</gene>
<evidence type="ECO:0000313" key="9">
    <source>
        <dbReference type="Proteomes" id="UP001341840"/>
    </source>
</evidence>
<evidence type="ECO:0000259" key="7">
    <source>
        <dbReference type="PROSITE" id="PS51999"/>
    </source>
</evidence>
<dbReference type="PROSITE" id="PS51999">
    <property type="entry name" value="ZF_GRF"/>
    <property type="match status" value="1"/>
</dbReference>
<evidence type="ECO:0000256" key="4">
    <source>
        <dbReference type="PROSITE-ProRule" id="PRU01343"/>
    </source>
</evidence>
<keyword evidence="9" id="KW-1185">Reference proteome</keyword>
<feature type="region of interest" description="Disordered" evidence="5">
    <location>
        <begin position="1"/>
        <end position="24"/>
    </location>
</feature>
<keyword evidence="2 4" id="KW-0863">Zinc-finger</keyword>
<dbReference type="PANTHER" id="PTHR33248">
    <property type="entry name" value="ZINC ION-BINDING PROTEIN"/>
    <property type="match status" value="1"/>
</dbReference>
<evidence type="ECO:0000256" key="6">
    <source>
        <dbReference type="SAM" id="Phobius"/>
    </source>
</evidence>
<keyword evidence="1" id="KW-0479">Metal-binding</keyword>
<feature type="transmembrane region" description="Helical" evidence="6">
    <location>
        <begin position="136"/>
        <end position="154"/>
    </location>
</feature>
<keyword evidence="3" id="KW-0862">Zinc</keyword>
<proteinExistence type="predicted"/>
<evidence type="ECO:0000256" key="5">
    <source>
        <dbReference type="SAM" id="MobiDB-lite"/>
    </source>
</evidence>
<keyword evidence="6" id="KW-0472">Membrane</keyword>
<dbReference type="Proteomes" id="UP001341840">
    <property type="component" value="Unassembled WGS sequence"/>
</dbReference>
<sequence>MEMDGVSSGSRRCGSGRNGECSSSSTQGFFVAKVENDRDGVAPKCHCHVYAILYLSKTAKNPNRLFFGCPFFKIKDNHCRFFLWLDRHLANFGKMEDFKAGEDAEDVNGHFAIMKLENRLDELEERVAAVEKKKRMHVFVIVLSIVVFLLSICVSKV</sequence>
<keyword evidence="6" id="KW-0812">Transmembrane</keyword>
<evidence type="ECO:0000256" key="3">
    <source>
        <dbReference type="ARBA" id="ARBA00022833"/>
    </source>
</evidence>
<dbReference type="InterPro" id="IPR010666">
    <property type="entry name" value="Znf_GRF"/>
</dbReference>
<evidence type="ECO:0000256" key="2">
    <source>
        <dbReference type="ARBA" id="ARBA00022771"/>
    </source>
</evidence>
<organism evidence="8 9">
    <name type="scientific">Stylosanthes scabra</name>
    <dbReference type="NCBI Taxonomy" id="79078"/>
    <lineage>
        <taxon>Eukaryota</taxon>
        <taxon>Viridiplantae</taxon>
        <taxon>Streptophyta</taxon>
        <taxon>Embryophyta</taxon>
        <taxon>Tracheophyta</taxon>
        <taxon>Spermatophyta</taxon>
        <taxon>Magnoliopsida</taxon>
        <taxon>eudicotyledons</taxon>
        <taxon>Gunneridae</taxon>
        <taxon>Pentapetalae</taxon>
        <taxon>rosids</taxon>
        <taxon>fabids</taxon>
        <taxon>Fabales</taxon>
        <taxon>Fabaceae</taxon>
        <taxon>Papilionoideae</taxon>
        <taxon>50 kb inversion clade</taxon>
        <taxon>dalbergioids sensu lato</taxon>
        <taxon>Dalbergieae</taxon>
        <taxon>Pterocarpus clade</taxon>
        <taxon>Stylosanthes</taxon>
    </lineage>
</organism>
<name>A0ABU6Q2X2_9FABA</name>
<dbReference type="EMBL" id="JASCZI010000001">
    <property type="protein sequence ID" value="MED6105882.1"/>
    <property type="molecule type" value="Genomic_DNA"/>
</dbReference>